<keyword evidence="1" id="KW-1133">Transmembrane helix</keyword>
<evidence type="ECO:0000256" key="1">
    <source>
        <dbReference type="SAM" id="Phobius"/>
    </source>
</evidence>
<proteinExistence type="predicted"/>
<accession>M7NEP3</accession>
<keyword evidence="1" id="KW-0472">Membrane</keyword>
<keyword evidence="1" id="KW-0812">Transmembrane</keyword>
<sequence>MFQRPVMEGDGAVALSVLDPQAFLVMGPTKGDRPAAWRAALSVAIPLLAIVWLDLVVLQFSTPMPAGKQDQTAPAAGHRQGQAAVLLVGGPY</sequence>
<evidence type="ECO:0000313" key="2">
    <source>
        <dbReference type="EMBL" id="EMR00255.1"/>
    </source>
</evidence>
<comment type="caution">
    <text evidence="2">The sequence shown here is derived from an EMBL/GenBank/DDBJ whole genome shotgun (WGS) entry which is preliminary data.</text>
</comment>
<protein>
    <submittedName>
        <fullName evidence="2">Uncharacterized protein</fullName>
    </submittedName>
</protein>
<reference evidence="2 3" key="1">
    <citation type="journal article" date="2013" name="Genome Announc.">
        <title>Draft Genome Sequence of Arthrobacter gangotriensis Strain Lz1yT, Isolated from a Penguin Rookery Soil Sample Collected in Antarctica, near the Indian Station Dakshin Gangotri.</title>
        <authorList>
            <person name="Shivaji S."/>
            <person name="Ara S."/>
            <person name="Bandi S."/>
            <person name="Singh A."/>
            <person name="Kumar Pinnaka A."/>
        </authorList>
    </citation>
    <scope>NUCLEOTIDE SEQUENCE [LARGE SCALE GENOMIC DNA]</scope>
    <source>
        <strain evidence="2 3">Lz1y</strain>
    </source>
</reference>
<dbReference type="EMBL" id="AOCK01000001">
    <property type="protein sequence ID" value="EMR00255.1"/>
    <property type="molecule type" value="Genomic_DNA"/>
</dbReference>
<dbReference type="AlphaFoldDB" id="M7NEP3"/>
<keyword evidence="3" id="KW-1185">Reference proteome</keyword>
<gene>
    <name evidence="2" type="ORF">ADIAG_00262</name>
</gene>
<name>M7NEP3_9MICC</name>
<dbReference type="Proteomes" id="UP000012015">
    <property type="component" value="Unassembled WGS sequence"/>
</dbReference>
<evidence type="ECO:0000313" key="3">
    <source>
        <dbReference type="Proteomes" id="UP000012015"/>
    </source>
</evidence>
<organism evidence="2 3">
    <name type="scientific">Paeniglutamicibacter gangotriensis Lz1y</name>
    <dbReference type="NCBI Taxonomy" id="1276920"/>
    <lineage>
        <taxon>Bacteria</taxon>
        <taxon>Bacillati</taxon>
        <taxon>Actinomycetota</taxon>
        <taxon>Actinomycetes</taxon>
        <taxon>Micrococcales</taxon>
        <taxon>Micrococcaceae</taxon>
        <taxon>Paeniglutamicibacter</taxon>
    </lineage>
</organism>
<dbReference type="PATRIC" id="fig|1276920.7.peg.258"/>
<feature type="transmembrane region" description="Helical" evidence="1">
    <location>
        <begin position="35"/>
        <end position="58"/>
    </location>
</feature>